<dbReference type="InterPro" id="IPR055985">
    <property type="entry name" value="DUF7563"/>
</dbReference>
<evidence type="ECO:0000313" key="3">
    <source>
        <dbReference type="Proteomes" id="UP000273828"/>
    </source>
</evidence>
<name>A0A3N6NUW2_9EURY</name>
<dbReference type="EMBL" id="REFY01000006">
    <property type="protein sequence ID" value="RQG87020.1"/>
    <property type="molecule type" value="Genomic_DNA"/>
</dbReference>
<organism evidence="2 3">
    <name type="scientific">Natrarchaeobius halalkaliphilus</name>
    <dbReference type="NCBI Taxonomy" id="1679091"/>
    <lineage>
        <taxon>Archaea</taxon>
        <taxon>Methanobacteriati</taxon>
        <taxon>Methanobacteriota</taxon>
        <taxon>Stenosarchaea group</taxon>
        <taxon>Halobacteria</taxon>
        <taxon>Halobacteriales</taxon>
        <taxon>Natrialbaceae</taxon>
        <taxon>Natrarchaeobius</taxon>
    </lineage>
</organism>
<protein>
    <recommendedName>
        <fullName evidence="4">Small CPxCG-related zinc finger protein</fullName>
    </recommendedName>
</protein>
<dbReference type="RefSeq" id="WP_124179424.1">
    <property type="nucleotide sequence ID" value="NZ_REFY01000006.1"/>
</dbReference>
<reference evidence="2 3" key="1">
    <citation type="submission" date="2018-10" db="EMBL/GenBank/DDBJ databases">
        <title>Natrarchaeobius chitinivorans gen. nov., sp. nov., and Natrarchaeobius haloalkaliphilus sp. nov., alkaliphilic, chitin-utilizing haloarchaea from hypersaline alkaline lakes.</title>
        <authorList>
            <person name="Sorokin D.Y."/>
            <person name="Elcheninov A.G."/>
            <person name="Kostrikina N.A."/>
            <person name="Bale N.J."/>
            <person name="Sinninghe Damste J.S."/>
            <person name="Khijniak T.V."/>
            <person name="Kublanov I.V."/>
            <person name="Toshchakov S.V."/>
        </authorList>
    </citation>
    <scope>NUCLEOTIDE SEQUENCE [LARGE SCALE GENOMIC DNA]</scope>
    <source>
        <strain evidence="2 3">AArcht-Sl</strain>
    </source>
</reference>
<sequence>MFVEVVCVSFTPLTSAETSACRHCGAHITNQFARVFGDDRDRAHRCGECDSYARLSRGSAAGLEVPIPDPETSLGRHGGEPDA</sequence>
<keyword evidence="3" id="KW-1185">Reference proteome</keyword>
<proteinExistence type="predicted"/>
<dbReference type="OrthoDB" id="189700at2157"/>
<evidence type="ECO:0000313" key="2">
    <source>
        <dbReference type="EMBL" id="RQG87020.1"/>
    </source>
</evidence>
<dbReference type="AlphaFoldDB" id="A0A3N6NUW2"/>
<gene>
    <name evidence="2" type="ORF">EA462_15370</name>
</gene>
<feature type="region of interest" description="Disordered" evidence="1">
    <location>
        <begin position="60"/>
        <end position="83"/>
    </location>
</feature>
<accession>A0A3N6NUW2</accession>
<dbReference type="Pfam" id="PF24444">
    <property type="entry name" value="DUF7563"/>
    <property type="match status" value="1"/>
</dbReference>
<dbReference type="Proteomes" id="UP000273828">
    <property type="component" value="Unassembled WGS sequence"/>
</dbReference>
<evidence type="ECO:0008006" key="4">
    <source>
        <dbReference type="Google" id="ProtNLM"/>
    </source>
</evidence>
<evidence type="ECO:0000256" key="1">
    <source>
        <dbReference type="SAM" id="MobiDB-lite"/>
    </source>
</evidence>
<comment type="caution">
    <text evidence="2">The sequence shown here is derived from an EMBL/GenBank/DDBJ whole genome shotgun (WGS) entry which is preliminary data.</text>
</comment>